<sequence>MFSAAAPVYSQTKVENETVSTPDVLTQDEFTYDFQGTKNEVKTVEDSRTLTTTVKTGKRIEEFKTDKATGHISVTSDYLTDTEIKDYEKVVNDIASQLDGQVDDTALAGNQFNTSRLATSDNFNIQKRSENGIGQNGTM</sequence>
<keyword evidence="2" id="KW-1185">Reference proteome</keyword>
<accession>A0ABX3I048</accession>
<dbReference type="EMBL" id="MRBL01000035">
    <property type="protein sequence ID" value="OMI24882.1"/>
    <property type="molecule type" value="Genomic_DNA"/>
</dbReference>
<evidence type="ECO:0000313" key="2">
    <source>
        <dbReference type="Proteomes" id="UP000187046"/>
    </source>
</evidence>
<comment type="caution">
    <text evidence="1">The sequence shown here is derived from an EMBL/GenBank/DDBJ whole genome shotgun (WGS) entry which is preliminary data.</text>
</comment>
<reference evidence="1 2" key="1">
    <citation type="submission" date="2016-12" db="EMBL/GenBank/DDBJ databases">
        <title>Bacillus phylogenomics.</title>
        <authorList>
            <person name="Dunlap C."/>
        </authorList>
    </citation>
    <scope>NUCLEOTIDE SEQUENCE [LARGE SCALE GENOMIC DNA]</scope>
    <source>
        <strain evidence="1 2">NRRL B-41327</strain>
    </source>
</reference>
<dbReference type="Proteomes" id="UP000187046">
    <property type="component" value="Unassembled WGS sequence"/>
</dbReference>
<protein>
    <submittedName>
        <fullName evidence="1">Uncharacterized protein</fullName>
    </submittedName>
</protein>
<gene>
    <name evidence="1" type="ORF">BTA31_20770</name>
</gene>
<proteinExistence type="predicted"/>
<organism evidence="1 2">
    <name type="scientific">Bacillus haynesii</name>
    <dbReference type="NCBI Taxonomy" id="1925021"/>
    <lineage>
        <taxon>Bacteria</taxon>
        <taxon>Bacillati</taxon>
        <taxon>Bacillota</taxon>
        <taxon>Bacilli</taxon>
        <taxon>Bacillales</taxon>
        <taxon>Bacillaceae</taxon>
        <taxon>Bacillus</taxon>
    </lineage>
</organism>
<name>A0ABX3I048_9BACI</name>
<evidence type="ECO:0000313" key="1">
    <source>
        <dbReference type="EMBL" id="OMI24882.1"/>
    </source>
</evidence>
<dbReference type="RefSeq" id="WP_142243764.1">
    <property type="nucleotide sequence ID" value="NZ_MRBL01000035.1"/>
</dbReference>